<evidence type="ECO:0000313" key="3">
    <source>
        <dbReference type="Proteomes" id="UP000838763"/>
    </source>
</evidence>
<reference evidence="2" key="1">
    <citation type="submission" date="2022-11" db="EMBL/GenBank/DDBJ databases">
        <authorList>
            <person name="Scott C."/>
            <person name="Bruce N."/>
        </authorList>
    </citation>
    <scope>NUCLEOTIDE SEQUENCE</scope>
</reference>
<dbReference type="PANTHER" id="PTHR28003">
    <property type="entry name" value="NUCLEOPORIN POM34"/>
    <property type="match status" value="1"/>
</dbReference>
<dbReference type="EMBL" id="CALLCH030000009">
    <property type="protein sequence ID" value="CAI4213751.1"/>
    <property type="molecule type" value="Genomic_DNA"/>
</dbReference>
<organism evidence="2 3">
    <name type="scientific">Parascedosporium putredinis</name>
    <dbReference type="NCBI Taxonomy" id="1442378"/>
    <lineage>
        <taxon>Eukaryota</taxon>
        <taxon>Fungi</taxon>
        <taxon>Dikarya</taxon>
        <taxon>Ascomycota</taxon>
        <taxon>Pezizomycotina</taxon>
        <taxon>Sordariomycetes</taxon>
        <taxon>Hypocreomycetidae</taxon>
        <taxon>Microascales</taxon>
        <taxon>Microascaceae</taxon>
        <taxon>Parascedosporium</taxon>
    </lineage>
</organism>
<feature type="compositionally biased region" description="Low complexity" evidence="1">
    <location>
        <begin position="8"/>
        <end position="23"/>
    </location>
</feature>
<feature type="region of interest" description="Disordered" evidence="1">
    <location>
        <begin position="88"/>
        <end position="173"/>
    </location>
</feature>
<sequence>MSSSSTKVVPVRTPQRPTAPAPAIESPGNWTHPRLREINRRRNRSTFNDKNVRKIAYNIAALIGLWILQWVADQVLSPDSGSIASKASFSGSPLSARGSVNKAAQQHGAGSPYSPAASPLNGKSGFNPSLNSNGRRSSFGSPVPLSNSASLFSEPATPSPSTKKTSVGLNNKWLYEKGRRSSGSWMQ</sequence>
<feature type="region of interest" description="Disordered" evidence="1">
    <location>
        <begin position="1"/>
        <end position="31"/>
    </location>
</feature>
<protein>
    <recommendedName>
        <fullName evidence="4">Nuclear pore complex component</fullName>
    </recommendedName>
</protein>
<dbReference type="AlphaFoldDB" id="A0A9P1M8K3"/>
<name>A0A9P1M8K3_9PEZI</name>
<evidence type="ECO:0000256" key="1">
    <source>
        <dbReference type="SAM" id="MobiDB-lite"/>
    </source>
</evidence>
<dbReference type="GO" id="GO:0006606">
    <property type="term" value="P:protein import into nucleus"/>
    <property type="evidence" value="ECO:0007669"/>
    <property type="project" value="TreeGrafter"/>
</dbReference>
<comment type="caution">
    <text evidence="2">The sequence shown here is derived from an EMBL/GenBank/DDBJ whole genome shotgun (WGS) entry which is preliminary data.</text>
</comment>
<dbReference type="Proteomes" id="UP000838763">
    <property type="component" value="Unassembled WGS sequence"/>
</dbReference>
<feature type="compositionally biased region" description="Polar residues" evidence="1">
    <location>
        <begin position="124"/>
        <end position="151"/>
    </location>
</feature>
<dbReference type="PANTHER" id="PTHR28003:SF1">
    <property type="entry name" value="NUCLEOPORIN POM34"/>
    <property type="match status" value="1"/>
</dbReference>
<evidence type="ECO:0000313" key="2">
    <source>
        <dbReference type="EMBL" id="CAI4213751.1"/>
    </source>
</evidence>
<gene>
    <name evidence="2" type="ORF">PPNO1_LOCUS3495</name>
</gene>
<dbReference type="GO" id="GO:0005640">
    <property type="term" value="C:nuclear outer membrane"/>
    <property type="evidence" value="ECO:0007669"/>
    <property type="project" value="TreeGrafter"/>
</dbReference>
<proteinExistence type="predicted"/>
<feature type="compositionally biased region" description="Polar residues" evidence="1">
    <location>
        <begin position="159"/>
        <end position="169"/>
    </location>
</feature>
<evidence type="ECO:0008006" key="4">
    <source>
        <dbReference type="Google" id="ProtNLM"/>
    </source>
</evidence>
<accession>A0A9P1M8K3</accession>
<dbReference type="GO" id="GO:0030474">
    <property type="term" value="P:spindle pole body duplication"/>
    <property type="evidence" value="ECO:0007669"/>
    <property type="project" value="TreeGrafter"/>
</dbReference>
<dbReference type="OrthoDB" id="429932at2759"/>
<keyword evidence="3" id="KW-1185">Reference proteome</keyword>
<dbReference type="InterPro" id="IPR012578">
    <property type="entry name" value="Nucl_pore_cmplx"/>
</dbReference>
<dbReference type="GO" id="GO:0070762">
    <property type="term" value="C:nuclear pore transmembrane ring"/>
    <property type="evidence" value="ECO:0007669"/>
    <property type="project" value="TreeGrafter"/>
</dbReference>